<feature type="non-terminal residue" evidence="1">
    <location>
        <position position="234"/>
    </location>
</feature>
<gene>
    <name evidence="1" type="ORF">SPIL2461_LOCUS10239</name>
</gene>
<dbReference type="Proteomes" id="UP000649617">
    <property type="component" value="Unassembled WGS sequence"/>
</dbReference>
<evidence type="ECO:0000313" key="1">
    <source>
        <dbReference type="EMBL" id="CAE7415568.1"/>
    </source>
</evidence>
<sequence length="234" mass="26671">TVAGHLGAEVNTEEGVQQWLTTPLSTQGEVFKLIHTYHVKVVRPEVYGMVAQLETALSNLNDKLFSCRQELSFMIADNRSAQRHASGMMLVTTGERVYQLGWMISQVDPMTVPQGDHWSGMTLLTFKSWDLRNGFLRKFGGTSGTPFWLKDGSPQTGKHIRVSPCTPQWRRKLESPIRVALACLNKHKDTQGKQVVILWKSLTVMSPKEHRDFQPDHTAFCRLFYEEYEGEFRG</sequence>
<feature type="non-terminal residue" evidence="1">
    <location>
        <position position="1"/>
    </location>
</feature>
<evidence type="ECO:0000313" key="2">
    <source>
        <dbReference type="Proteomes" id="UP000649617"/>
    </source>
</evidence>
<name>A0A812R110_SYMPI</name>
<organism evidence="1 2">
    <name type="scientific">Symbiodinium pilosum</name>
    <name type="common">Dinoflagellate</name>
    <dbReference type="NCBI Taxonomy" id="2952"/>
    <lineage>
        <taxon>Eukaryota</taxon>
        <taxon>Sar</taxon>
        <taxon>Alveolata</taxon>
        <taxon>Dinophyceae</taxon>
        <taxon>Suessiales</taxon>
        <taxon>Symbiodiniaceae</taxon>
        <taxon>Symbiodinium</taxon>
    </lineage>
</organism>
<keyword evidence="2" id="KW-1185">Reference proteome</keyword>
<dbReference type="OrthoDB" id="432637at2759"/>
<dbReference type="AlphaFoldDB" id="A0A812R110"/>
<dbReference type="EMBL" id="CAJNIZ010018771">
    <property type="protein sequence ID" value="CAE7415568.1"/>
    <property type="molecule type" value="Genomic_DNA"/>
</dbReference>
<protein>
    <submittedName>
        <fullName evidence="1">Uncharacterized protein</fullName>
    </submittedName>
</protein>
<comment type="caution">
    <text evidence="1">The sequence shown here is derived from an EMBL/GenBank/DDBJ whole genome shotgun (WGS) entry which is preliminary data.</text>
</comment>
<accession>A0A812R110</accession>
<reference evidence="1" key="1">
    <citation type="submission" date="2021-02" db="EMBL/GenBank/DDBJ databases">
        <authorList>
            <person name="Dougan E. K."/>
            <person name="Rhodes N."/>
            <person name="Thang M."/>
            <person name="Chan C."/>
        </authorList>
    </citation>
    <scope>NUCLEOTIDE SEQUENCE</scope>
</reference>
<proteinExistence type="predicted"/>